<dbReference type="EMBL" id="CAJOBP010000495">
    <property type="protein sequence ID" value="CAF4185714.1"/>
    <property type="molecule type" value="Genomic_DNA"/>
</dbReference>
<reference evidence="1" key="1">
    <citation type="submission" date="2021-02" db="EMBL/GenBank/DDBJ databases">
        <authorList>
            <person name="Nowell W R."/>
        </authorList>
    </citation>
    <scope>NUCLEOTIDE SEQUENCE</scope>
</reference>
<sequence length="110" mass="12651">MPQYYCPCGSILNPNSTVRFLKSPSLRLFVSIRTMKSASPETKVCNVCRTAYYTWKSNNAEFGNIFSRIEEETTDVEEMINMHSNESIDMDQGYLNNRTSRLMQASESLM</sequence>
<evidence type="ECO:0000313" key="2">
    <source>
        <dbReference type="EMBL" id="CAF4406984.1"/>
    </source>
</evidence>
<dbReference type="EMBL" id="CAJOBO010001758">
    <property type="protein sequence ID" value="CAF4406984.1"/>
    <property type="molecule type" value="Genomic_DNA"/>
</dbReference>
<dbReference type="AlphaFoldDB" id="A0A820A8X0"/>
<dbReference type="Proteomes" id="UP000663851">
    <property type="component" value="Unassembled WGS sequence"/>
</dbReference>
<organism evidence="1 3">
    <name type="scientific">Rotaria socialis</name>
    <dbReference type="NCBI Taxonomy" id="392032"/>
    <lineage>
        <taxon>Eukaryota</taxon>
        <taxon>Metazoa</taxon>
        <taxon>Spiralia</taxon>
        <taxon>Gnathifera</taxon>
        <taxon>Rotifera</taxon>
        <taxon>Eurotatoria</taxon>
        <taxon>Bdelloidea</taxon>
        <taxon>Philodinida</taxon>
        <taxon>Philodinidae</taxon>
        <taxon>Rotaria</taxon>
    </lineage>
</organism>
<comment type="caution">
    <text evidence="1">The sequence shown here is derived from an EMBL/GenBank/DDBJ whole genome shotgun (WGS) entry which is preliminary data.</text>
</comment>
<evidence type="ECO:0000313" key="1">
    <source>
        <dbReference type="EMBL" id="CAF4185714.1"/>
    </source>
</evidence>
<dbReference type="Proteomes" id="UP000663873">
    <property type="component" value="Unassembled WGS sequence"/>
</dbReference>
<proteinExistence type="predicted"/>
<protein>
    <submittedName>
        <fullName evidence="1">Uncharacterized protein</fullName>
    </submittedName>
</protein>
<keyword evidence="3" id="KW-1185">Reference proteome</keyword>
<gene>
    <name evidence="2" type="ORF">HFQ381_LOCUS20503</name>
    <name evidence="1" type="ORF">UJA718_LOCUS5603</name>
</gene>
<accession>A0A820A8X0</accession>
<name>A0A820A8X0_9BILA</name>
<evidence type="ECO:0000313" key="3">
    <source>
        <dbReference type="Proteomes" id="UP000663873"/>
    </source>
</evidence>